<evidence type="ECO:0000313" key="3">
    <source>
        <dbReference type="Proteomes" id="UP001189429"/>
    </source>
</evidence>
<evidence type="ECO:0000256" key="1">
    <source>
        <dbReference type="SAM" id="MobiDB-lite"/>
    </source>
</evidence>
<dbReference type="EMBL" id="CAUYUJ010000001">
    <property type="protein sequence ID" value="CAK0788079.1"/>
    <property type="molecule type" value="Genomic_DNA"/>
</dbReference>
<keyword evidence="3" id="KW-1185">Reference proteome</keyword>
<sequence length="230" mass="26613">MRAARMLLEEEAPATPDPRWDDATFHAWCEYNIDDYYSIGWLKVGYLRRVAAEGGTLTRRQEMPAAAFHFGIPPDSVSIFAWDASWLSRLHAGPEGDQLIQAATALHQCGASDDDLVFFDFTCVPMIPRSEVEELLFRNYLTKSACIANYWRVRQIMMPRIPEHSKFKGYLKRGWSNVFLTQFLYCQEIVYPSGKGWEDVEGIMKEAGPRPREIQRHSRLDQSIRMDKRT</sequence>
<accession>A0ABN9PD97</accession>
<comment type="caution">
    <text evidence="2">The sequence shown here is derived from an EMBL/GenBank/DDBJ whole genome shotgun (WGS) entry which is preliminary data.</text>
</comment>
<gene>
    <name evidence="2" type="ORF">PCOR1329_LOCUS48</name>
</gene>
<protein>
    <submittedName>
        <fullName evidence="2">Uncharacterized protein</fullName>
    </submittedName>
</protein>
<proteinExistence type="predicted"/>
<feature type="region of interest" description="Disordered" evidence="1">
    <location>
        <begin position="208"/>
        <end position="230"/>
    </location>
</feature>
<reference evidence="2" key="1">
    <citation type="submission" date="2023-10" db="EMBL/GenBank/DDBJ databases">
        <authorList>
            <person name="Chen Y."/>
            <person name="Shah S."/>
            <person name="Dougan E. K."/>
            <person name="Thang M."/>
            <person name="Chan C."/>
        </authorList>
    </citation>
    <scope>NUCLEOTIDE SEQUENCE [LARGE SCALE GENOMIC DNA]</scope>
</reference>
<dbReference type="Proteomes" id="UP001189429">
    <property type="component" value="Unassembled WGS sequence"/>
</dbReference>
<organism evidence="2 3">
    <name type="scientific">Prorocentrum cordatum</name>
    <dbReference type="NCBI Taxonomy" id="2364126"/>
    <lineage>
        <taxon>Eukaryota</taxon>
        <taxon>Sar</taxon>
        <taxon>Alveolata</taxon>
        <taxon>Dinophyceae</taxon>
        <taxon>Prorocentrales</taxon>
        <taxon>Prorocentraceae</taxon>
        <taxon>Prorocentrum</taxon>
    </lineage>
</organism>
<evidence type="ECO:0000313" key="2">
    <source>
        <dbReference type="EMBL" id="CAK0788079.1"/>
    </source>
</evidence>
<name>A0ABN9PD97_9DINO</name>